<feature type="compositionally biased region" description="Basic and acidic residues" evidence="1">
    <location>
        <begin position="7"/>
        <end position="26"/>
    </location>
</feature>
<feature type="region of interest" description="Disordered" evidence="1">
    <location>
        <begin position="1"/>
        <end position="40"/>
    </location>
</feature>
<keyword evidence="3" id="KW-1185">Reference proteome</keyword>
<protein>
    <submittedName>
        <fullName evidence="2">Uncharacterized protein</fullName>
    </submittedName>
</protein>
<accession>A0AAV4S9E8</accession>
<dbReference type="EMBL" id="BPLR01008958">
    <property type="protein sequence ID" value="GIY28563.1"/>
    <property type="molecule type" value="Genomic_DNA"/>
</dbReference>
<reference evidence="2 3" key="1">
    <citation type="submission" date="2021-06" db="EMBL/GenBank/DDBJ databases">
        <title>Caerostris extrusa draft genome.</title>
        <authorList>
            <person name="Kono N."/>
            <person name="Arakawa K."/>
        </authorList>
    </citation>
    <scope>NUCLEOTIDE SEQUENCE [LARGE SCALE GENOMIC DNA]</scope>
</reference>
<proteinExistence type="predicted"/>
<name>A0AAV4S9E8_CAEEX</name>
<evidence type="ECO:0000256" key="1">
    <source>
        <dbReference type="SAM" id="MobiDB-lite"/>
    </source>
</evidence>
<evidence type="ECO:0000313" key="2">
    <source>
        <dbReference type="EMBL" id="GIY28563.1"/>
    </source>
</evidence>
<evidence type="ECO:0000313" key="3">
    <source>
        <dbReference type="Proteomes" id="UP001054945"/>
    </source>
</evidence>
<sequence>MYCTPPHSRDQRKPPPLKREVAKERCPNPFDPTYKMPINHRSDHVSMRPLAEIAEKQRNFSNFSLFLTSWVLLSEKKEKTMAQYSNTHYRLFHVKLRS</sequence>
<dbReference type="Proteomes" id="UP001054945">
    <property type="component" value="Unassembled WGS sequence"/>
</dbReference>
<comment type="caution">
    <text evidence="2">The sequence shown here is derived from an EMBL/GenBank/DDBJ whole genome shotgun (WGS) entry which is preliminary data.</text>
</comment>
<dbReference type="AlphaFoldDB" id="A0AAV4S9E8"/>
<gene>
    <name evidence="2" type="ORF">CEXT_661711</name>
</gene>
<organism evidence="2 3">
    <name type="scientific">Caerostris extrusa</name>
    <name type="common">Bark spider</name>
    <name type="synonym">Caerostris bankana</name>
    <dbReference type="NCBI Taxonomy" id="172846"/>
    <lineage>
        <taxon>Eukaryota</taxon>
        <taxon>Metazoa</taxon>
        <taxon>Ecdysozoa</taxon>
        <taxon>Arthropoda</taxon>
        <taxon>Chelicerata</taxon>
        <taxon>Arachnida</taxon>
        <taxon>Araneae</taxon>
        <taxon>Araneomorphae</taxon>
        <taxon>Entelegynae</taxon>
        <taxon>Araneoidea</taxon>
        <taxon>Araneidae</taxon>
        <taxon>Caerostris</taxon>
    </lineage>
</organism>